<organism evidence="2 3">
    <name type="scientific">Acetobacterium bakii</name>
    <dbReference type="NCBI Taxonomy" id="52689"/>
    <lineage>
        <taxon>Bacteria</taxon>
        <taxon>Bacillati</taxon>
        <taxon>Bacillota</taxon>
        <taxon>Clostridia</taxon>
        <taxon>Eubacteriales</taxon>
        <taxon>Eubacteriaceae</taxon>
        <taxon>Acetobacterium</taxon>
    </lineage>
</organism>
<feature type="transmembrane region" description="Helical" evidence="1">
    <location>
        <begin position="12"/>
        <end position="40"/>
    </location>
</feature>
<feature type="transmembrane region" description="Helical" evidence="1">
    <location>
        <begin position="133"/>
        <end position="155"/>
    </location>
</feature>
<dbReference type="AlphaFoldDB" id="A0A0L6TV87"/>
<dbReference type="RefSeq" id="WP_050741961.1">
    <property type="nucleotide sequence ID" value="NZ_LGYO01000077.1"/>
</dbReference>
<reference evidence="3" key="1">
    <citation type="submission" date="2015-07" db="EMBL/GenBank/DDBJ databases">
        <title>Draft genome sequence of Acetobacterium bakii DSM 8293, a potential psychrophilic chemical producer through syngas fermentation.</title>
        <authorList>
            <person name="Song Y."/>
            <person name="Hwang S."/>
            <person name="Cho B.-K."/>
        </authorList>
    </citation>
    <scope>NUCLEOTIDE SEQUENCE [LARGE SCALE GENOMIC DNA]</scope>
    <source>
        <strain evidence="3">DSM 8239</strain>
    </source>
</reference>
<evidence type="ECO:0000256" key="1">
    <source>
        <dbReference type="SAM" id="Phobius"/>
    </source>
</evidence>
<gene>
    <name evidence="2" type="ORF">AKG39_18890</name>
</gene>
<dbReference type="Proteomes" id="UP000036873">
    <property type="component" value="Unassembled WGS sequence"/>
</dbReference>
<evidence type="ECO:0008006" key="4">
    <source>
        <dbReference type="Google" id="ProtNLM"/>
    </source>
</evidence>
<feature type="transmembrane region" description="Helical" evidence="1">
    <location>
        <begin position="52"/>
        <end position="72"/>
    </location>
</feature>
<dbReference type="PROSITE" id="PS51257">
    <property type="entry name" value="PROKAR_LIPOPROTEIN"/>
    <property type="match status" value="1"/>
</dbReference>
<feature type="transmembrane region" description="Helical" evidence="1">
    <location>
        <begin position="78"/>
        <end position="97"/>
    </location>
</feature>
<dbReference type="OrthoDB" id="8266131at2"/>
<name>A0A0L6TV87_9FIRM</name>
<keyword evidence="1" id="KW-0812">Transmembrane</keyword>
<comment type="caution">
    <text evidence="2">The sequence shown here is derived from an EMBL/GenBank/DDBJ whole genome shotgun (WGS) entry which is preliminary data.</text>
</comment>
<protein>
    <recommendedName>
        <fullName evidence="4">DUF1097 domain-containing protein</fullName>
    </recommendedName>
</protein>
<evidence type="ECO:0000313" key="3">
    <source>
        <dbReference type="Proteomes" id="UP000036873"/>
    </source>
</evidence>
<accession>A0A0L6TV87</accession>
<keyword evidence="1" id="KW-1133">Transmembrane helix</keyword>
<dbReference type="STRING" id="52689.AKG39_18890"/>
<dbReference type="EMBL" id="LGYO01000077">
    <property type="protein sequence ID" value="KNZ40194.1"/>
    <property type="molecule type" value="Genomic_DNA"/>
</dbReference>
<dbReference type="Pfam" id="PF06496">
    <property type="entry name" value="DUF1097"/>
    <property type="match status" value="1"/>
</dbReference>
<keyword evidence="3" id="KW-1185">Reference proteome</keyword>
<evidence type="ECO:0000313" key="2">
    <source>
        <dbReference type="EMBL" id="KNZ40194.1"/>
    </source>
</evidence>
<dbReference type="InterPro" id="IPR009476">
    <property type="entry name" value="DUF1097"/>
</dbReference>
<keyword evidence="1" id="KW-0472">Membrane</keyword>
<feature type="transmembrane region" description="Helical" evidence="1">
    <location>
        <begin position="109"/>
        <end position="127"/>
    </location>
</feature>
<proteinExistence type="predicted"/>
<dbReference type="PATRIC" id="fig|52689.4.peg.3697"/>
<sequence>MKKIGLLDISVAVLAALSCLLMVINIPVWALFIGWAWYFALGATPDLIKKGILPMLVGSVLAIGAFVLINMFALFMPALAATMLSVLITVFLLMLTLKIPALNISLISFNAYSCMFVGYGAGAYLAISGMPPLLNAAIWITGANFLGLIFGWLSIKCSSIGQKVKIPEKELM</sequence>